<comment type="cofactor">
    <cofactor evidence="1 7">
        <name>Zn(2+)</name>
        <dbReference type="ChEBI" id="CHEBI:29105"/>
    </cofactor>
</comment>
<dbReference type="Proteomes" id="UP000184330">
    <property type="component" value="Unassembled WGS sequence"/>
</dbReference>
<evidence type="ECO:0000256" key="3">
    <source>
        <dbReference type="ARBA" id="ARBA00022723"/>
    </source>
</evidence>
<evidence type="ECO:0000256" key="2">
    <source>
        <dbReference type="ARBA" id="ARBA00008072"/>
    </source>
</evidence>
<dbReference type="Pfam" id="PF00107">
    <property type="entry name" value="ADH_zinc_N"/>
    <property type="match status" value="1"/>
</dbReference>
<accession>A0A1L7X6K1</accession>
<comment type="similarity">
    <text evidence="2 7">Belongs to the zinc-containing alcohol dehydrogenase family.</text>
</comment>
<evidence type="ECO:0000256" key="5">
    <source>
        <dbReference type="ARBA" id="ARBA00023002"/>
    </source>
</evidence>
<evidence type="ECO:0000256" key="6">
    <source>
        <dbReference type="ARBA" id="ARBA00023027"/>
    </source>
</evidence>
<evidence type="ECO:0000256" key="7">
    <source>
        <dbReference type="RuleBase" id="RU361277"/>
    </source>
</evidence>
<evidence type="ECO:0000256" key="4">
    <source>
        <dbReference type="ARBA" id="ARBA00022833"/>
    </source>
</evidence>
<organism evidence="10 11">
    <name type="scientific">Phialocephala subalpina</name>
    <dbReference type="NCBI Taxonomy" id="576137"/>
    <lineage>
        <taxon>Eukaryota</taxon>
        <taxon>Fungi</taxon>
        <taxon>Dikarya</taxon>
        <taxon>Ascomycota</taxon>
        <taxon>Pezizomycotina</taxon>
        <taxon>Leotiomycetes</taxon>
        <taxon>Helotiales</taxon>
        <taxon>Mollisiaceae</taxon>
        <taxon>Phialocephala</taxon>
        <taxon>Phialocephala fortinii species complex</taxon>
    </lineage>
</organism>
<dbReference type="SUPFAM" id="SSF51735">
    <property type="entry name" value="NAD(P)-binding Rossmann-fold domains"/>
    <property type="match status" value="1"/>
</dbReference>
<dbReference type="EMBL" id="FJOG01000016">
    <property type="protein sequence ID" value="CZR60649.1"/>
    <property type="molecule type" value="Genomic_DNA"/>
</dbReference>
<dbReference type="Pfam" id="PF08240">
    <property type="entry name" value="ADH_N"/>
    <property type="match status" value="1"/>
</dbReference>
<feature type="domain" description="Alcohol dehydrogenase-like N-terminal" evidence="9">
    <location>
        <begin position="30"/>
        <end position="140"/>
    </location>
</feature>
<dbReference type="GO" id="GO:0005737">
    <property type="term" value="C:cytoplasm"/>
    <property type="evidence" value="ECO:0007669"/>
    <property type="project" value="TreeGrafter"/>
</dbReference>
<dbReference type="Gene3D" id="3.90.180.10">
    <property type="entry name" value="Medium-chain alcohol dehydrogenases, catalytic domain"/>
    <property type="match status" value="1"/>
</dbReference>
<evidence type="ECO:0000313" key="11">
    <source>
        <dbReference type="Proteomes" id="UP000184330"/>
    </source>
</evidence>
<gene>
    <name evidence="10" type="ORF">PAC_10545</name>
</gene>
<evidence type="ECO:0000259" key="9">
    <source>
        <dbReference type="Pfam" id="PF08240"/>
    </source>
</evidence>
<dbReference type="SUPFAM" id="SSF50129">
    <property type="entry name" value="GroES-like"/>
    <property type="match status" value="1"/>
</dbReference>
<dbReference type="InterPro" id="IPR013149">
    <property type="entry name" value="ADH-like_C"/>
</dbReference>
<keyword evidence="4 7" id="KW-0862">Zinc</keyword>
<keyword evidence="3 7" id="KW-0479">Metal-binding</keyword>
<dbReference type="STRING" id="576137.A0A1L7X6K1"/>
<dbReference type="AlphaFoldDB" id="A0A1L7X6K1"/>
<reference evidence="10 11" key="1">
    <citation type="submission" date="2016-03" db="EMBL/GenBank/DDBJ databases">
        <authorList>
            <person name="Ploux O."/>
        </authorList>
    </citation>
    <scope>NUCLEOTIDE SEQUENCE [LARGE SCALE GENOMIC DNA]</scope>
    <source>
        <strain evidence="10 11">UAMH 11012</strain>
    </source>
</reference>
<dbReference type="InterPro" id="IPR036291">
    <property type="entry name" value="NAD(P)-bd_dom_sf"/>
</dbReference>
<dbReference type="PANTHER" id="PTHR42940:SF7">
    <property type="entry name" value="ALCOHOL DEHYDROGENASE-LIKE N-TERMINAL DOMAIN-CONTAINING PROTEIN"/>
    <property type="match status" value="1"/>
</dbReference>
<dbReference type="PROSITE" id="PS00059">
    <property type="entry name" value="ADH_ZINC"/>
    <property type="match status" value="1"/>
</dbReference>
<sequence>MSLPKTYKRAAFKEAGGPLVVEETALVLPGKGEILIKVEACGVCYSDTLSQNYGAGFAGYPIVPGHETIGKVVALGEGVTDWSIGARAGGPWHGGHDGTCIACKKGYFQMCDAAAVNGLTKDGGYAEYCILRADASVRVPSHVDAAKYAPILCAGVTCFNSMRSMNIPPGSTVAIQGLGGLGHLALQYANKFGYRVVALSRDGNKEKFARELGAHEYIDESKVDAAEALQKLGGADLIVSTAPSASAIPPLLKGLGVLGKLLILSVPGEISLDTQTMIRKGLSVQVWPSGHHLDSEDAIQFTELENVDCMVEKFPLERANDAYEAMLKGTVRFRAVITMD</sequence>
<dbReference type="InterPro" id="IPR013154">
    <property type="entry name" value="ADH-like_N"/>
</dbReference>
<dbReference type="FunFam" id="3.40.50.720:FF:000039">
    <property type="entry name" value="Alcohol dehydrogenase AdhP"/>
    <property type="match status" value="1"/>
</dbReference>
<keyword evidence="5" id="KW-0560">Oxidoreductase</keyword>
<protein>
    <submittedName>
        <fullName evidence="10">Related to ALCOHOL DEHYDROGENASE I-ADH1</fullName>
    </submittedName>
</protein>
<dbReference type="Gene3D" id="3.40.50.720">
    <property type="entry name" value="NAD(P)-binding Rossmann-like Domain"/>
    <property type="match status" value="1"/>
</dbReference>
<keyword evidence="6" id="KW-0520">NAD</keyword>
<name>A0A1L7X6K1_9HELO</name>
<evidence type="ECO:0000313" key="10">
    <source>
        <dbReference type="EMBL" id="CZR60649.1"/>
    </source>
</evidence>
<dbReference type="OrthoDB" id="256333at2759"/>
<evidence type="ECO:0000259" key="8">
    <source>
        <dbReference type="Pfam" id="PF00107"/>
    </source>
</evidence>
<dbReference type="PANTHER" id="PTHR42940">
    <property type="entry name" value="ALCOHOL DEHYDROGENASE 1-RELATED"/>
    <property type="match status" value="1"/>
</dbReference>
<dbReference type="GO" id="GO:0004022">
    <property type="term" value="F:alcohol dehydrogenase (NAD+) activity"/>
    <property type="evidence" value="ECO:0007669"/>
    <property type="project" value="TreeGrafter"/>
</dbReference>
<proteinExistence type="inferred from homology"/>
<keyword evidence="11" id="KW-1185">Reference proteome</keyword>
<feature type="domain" description="Alcohol dehydrogenase-like C-terminal" evidence="8">
    <location>
        <begin position="180"/>
        <end position="301"/>
    </location>
</feature>
<dbReference type="InterPro" id="IPR002328">
    <property type="entry name" value="ADH_Zn_CS"/>
</dbReference>
<dbReference type="InterPro" id="IPR011032">
    <property type="entry name" value="GroES-like_sf"/>
</dbReference>
<dbReference type="GO" id="GO:0008270">
    <property type="term" value="F:zinc ion binding"/>
    <property type="evidence" value="ECO:0007669"/>
    <property type="project" value="InterPro"/>
</dbReference>
<evidence type="ECO:0000256" key="1">
    <source>
        <dbReference type="ARBA" id="ARBA00001947"/>
    </source>
</evidence>